<dbReference type="Proteomes" id="UP000829542">
    <property type="component" value="Chromosome"/>
</dbReference>
<keyword evidence="3" id="KW-1185">Reference proteome</keyword>
<name>A0ABY3WZM7_9GAMM</name>
<protein>
    <submittedName>
        <fullName evidence="2">WYL domain-containing protein</fullName>
    </submittedName>
</protein>
<dbReference type="RefSeq" id="WP_242148976.1">
    <property type="nucleotide sequence ID" value="NZ_CP093379.1"/>
</dbReference>
<evidence type="ECO:0000313" key="3">
    <source>
        <dbReference type="Proteomes" id="UP000829542"/>
    </source>
</evidence>
<evidence type="ECO:0000259" key="1">
    <source>
        <dbReference type="Pfam" id="PF13280"/>
    </source>
</evidence>
<dbReference type="EMBL" id="CP093379">
    <property type="protein sequence ID" value="UNM96059.1"/>
    <property type="molecule type" value="Genomic_DNA"/>
</dbReference>
<reference evidence="2 3" key="1">
    <citation type="submission" date="2022-03" db="EMBL/GenBank/DDBJ databases">
        <title>Ignatzschineria rhizosphaerae HR5S32.</title>
        <authorList>
            <person name="Sun J.Q."/>
            <person name="Feng J.Y."/>
        </authorList>
    </citation>
    <scope>NUCLEOTIDE SEQUENCE [LARGE SCALE GENOMIC DNA]</scope>
    <source>
        <strain evidence="2 3">HR5S32</strain>
    </source>
</reference>
<accession>A0ABY3WZM7</accession>
<gene>
    <name evidence="2" type="ORF">MMG00_12795</name>
</gene>
<evidence type="ECO:0000313" key="2">
    <source>
        <dbReference type="EMBL" id="UNM96059.1"/>
    </source>
</evidence>
<feature type="domain" description="WYL" evidence="1">
    <location>
        <begin position="121"/>
        <end position="156"/>
    </location>
</feature>
<dbReference type="Pfam" id="PF13280">
    <property type="entry name" value="WYL"/>
    <property type="match status" value="1"/>
</dbReference>
<organism evidence="2 3">
    <name type="scientific">Ignatzschineria rhizosphaerae</name>
    <dbReference type="NCBI Taxonomy" id="2923279"/>
    <lineage>
        <taxon>Bacteria</taxon>
        <taxon>Pseudomonadati</taxon>
        <taxon>Pseudomonadota</taxon>
        <taxon>Gammaproteobacteria</taxon>
        <taxon>Cardiobacteriales</taxon>
        <taxon>Ignatzschineriaceae</taxon>
        <taxon>Ignatzschineria</taxon>
    </lineage>
</organism>
<sequence>MDVILGLIFWGLVIYYFVRRSKRKKLEKQKLLQAIENSRQESRAHESLDTTDAEAYLLAQESLKYVDEREEKQSKYSDRKKYFNIFDDPNIETAAKSHRNSPIIITFIYEREDEEGNVISSQERAVHPYYRDEDYLEGFCLDYEAERTFRIDRIARFTGNSKAIFDALDAS</sequence>
<proteinExistence type="predicted"/>
<dbReference type="InterPro" id="IPR026881">
    <property type="entry name" value="WYL_dom"/>
</dbReference>